<keyword evidence="7" id="KW-1133">Transmembrane helix</keyword>
<keyword evidence="7" id="KW-0472">Membrane</keyword>
<evidence type="ECO:0000256" key="7">
    <source>
        <dbReference type="SAM" id="Phobius"/>
    </source>
</evidence>
<dbReference type="GO" id="GO:0005524">
    <property type="term" value="F:ATP binding"/>
    <property type="evidence" value="ECO:0007669"/>
    <property type="project" value="UniProtKB-KW"/>
</dbReference>
<accession>Q7M8N7</accession>
<organism evidence="10">
    <name type="scientific">Wolinella succinogenes (strain ATCC 29543 / DSM 1740 / CCUG 13145 / JCM 31913 / LMG 7466 / NCTC 11488 / FDC 602W)</name>
    <name type="common">Vibrio succinogenes</name>
    <dbReference type="NCBI Taxonomy" id="273121"/>
    <lineage>
        <taxon>Bacteria</taxon>
        <taxon>Pseudomonadati</taxon>
        <taxon>Campylobacterota</taxon>
        <taxon>Epsilonproteobacteria</taxon>
        <taxon>Campylobacterales</taxon>
        <taxon>Helicobacteraceae</taxon>
        <taxon>Wolinella</taxon>
    </lineage>
</organism>
<keyword evidence="4" id="KW-0547">Nucleotide-binding</keyword>
<dbReference type="CDD" id="cd00075">
    <property type="entry name" value="HATPase"/>
    <property type="match status" value="1"/>
</dbReference>
<dbReference type="Pfam" id="PF02518">
    <property type="entry name" value="HATPase_c"/>
    <property type="match status" value="1"/>
</dbReference>
<keyword evidence="5 9" id="KW-0418">Kinase</keyword>
<feature type="transmembrane region" description="Helical" evidence="7">
    <location>
        <begin position="128"/>
        <end position="147"/>
    </location>
</feature>
<gene>
    <name evidence="9" type="primary">RACS</name>
    <name evidence="9" type="ordered locus">WS1522</name>
</gene>
<evidence type="ECO:0000256" key="5">
    <source>
        <dbReference type="ARBA" id="ARBA00022777"/>
    </source>
</evidence>
<dbReference type="InterPro" id="IPR003594">
    <property type="entry name" value="HATPase_dom"/>
</dbReference>
<dbReference type="InterPro" id="IPR050980">
    <property type="entry name" value="2C_sensor_his_kinase"/>
</dbReference>
<dbReference type="InterPro" id="IPR036890">
    <property type="entry name" value="HATPase_C_sf"/>
</dbReference>
<evidence type="ECO:0000256" key="6">
    <source>
        <dbReference type="ARBA" id="ARBA00022840"/>
    </source>
</evidence>
<dbReference type="NCBIfam" id="NF038389">
    <property type="entry name" value="ArsS_fam_HK"/>
    <property type="match status" value="1"/>
</dbReference>
<dbReference type="EMBL" id="BX571661">
    <property type="protein sequence ID" value="CAE10570.1"/>
    <property type="molecule type" value="Genomic_DNA"/>
</dbReference>
<proteinExistence type="predicted"/>
<dbReference type="InterPro" id="IPR036097">
    <property type="entry name" value="HisK_dim/P_sf"/>
</dbReference>
<keyword evidence="10" id="KW-1185">Reference proteome</keyword>
<dbReference type="AlphaFoldDB" id="Q7M8N7"/>
<dbReference type="RefSeq" id="WP_011139354.1">
    <property type="nucleotide sequence ID" value="NC_005090.1"/>
</dbReference>
<dbReference type="Gene3D" id="3.30.565.10">
    <property type="entry name" value="Histidine kinase-like ATPase, C-terminal domain"/>
    <property type="match status" value="1"/>
</dbReference>
<comment type="catalytic activity">
    <reaction evidence="1">
        <text>ATP + protein L-histidine = ADP + protein N-phospho-L-histidine.</text>
        <dbReference type="EC" id="2.7.13.3"/>
    </reaction>
</comment>
<evidence type="ECO:0000259" key="8">
    <source>
        <dbReference type="PROSITE" id="PS50109"/>
    </source>
</evidence>
<evidence type="ECO:0000256" key="2">
    <source>
        <dbReference type="ARBA" id="ARBA00012438"/>
    </source>
</evidence>
<dbReference type="InterPro" id="IPR047994">
    <property type="entry name" value="ArsS-like"/>
</dbReference>
<feature type="domain" description="Histidine kinase" evidence="8">
    <location>
        <begin position="211"/>
        <end position="390"/>
    </location>
</feature>
<dbReference type="STRING" id="273121.WS1522"/>
<dbReference type="EC" id="2.7.13.3" evidence="2"/>
<evidence type="ECO:0000256" key="4">
    <source>
        <dbReference type="ARBA" id="ARBA00022741"/>
    </source>
</evidence>
<dbReference type="PANTHER" id="PTHR44936">
    <property type="entry name" value="SENSOR PROTEIN CREC"/>
    <property type="match status" value="1"/>
</dbReference>
<evidence type="ECO:0000313" key="10">
    <source>
        <dbReference type="Proteomes" id="UP000000422"/>
    </source>
</evidence>
<reference evidence="9 10" key="1">
    <citation type="journal article" date="2003" name="Proc. Natl. Acad. Sci. U.S.A.">
        <title>Complete genome sequence and analysis of Wolinella succinogenes.</title>
        <authorList>
            <person name="Baar C."/>
            <person name="Eppinger M."/>
            <person name="Raddatz G."/>
            <person name="Simon JM."/>
            <person name="Lanz C."/>
            <person name="Klimmek O."/>
            <person name="Nandakumar R."/>
            <person name="Gross R."/>
            <person name="Rosinus A."/>
            <person name="Keller H."/>
            <person name="Jagtap P."/>
            <person name="Linke B."/>
            <person name="Meyer F."/>
            <person name="Lederer H."/>
            <person name="Schuster S.C."/>
        </authorList>
    </citation>
    <scope>NUCLEOTIDE SEQUENCE [LARGE SCALE GENOMIC DNA]</scope>
    <source>
        <strain evidence="10">ATCC 29543 / DSM 1740 / CCUG 13145 / JCM 31913 / LMG 7466 / NCTC 11488 / FDC 602W</strain>
    </source>
</reference>
<evidence type="ECO:0000256" key="1">
    <source>
        <dbReference type="ARBA" id="ARBA00000085"/>
    </source>
</evidence>
<keyword evidence="7" id="KW-0812">Transmembrane</keyword>
<dbReference type="PANTHER" id="PTHR44936:SF10">
    <property type="entry name" value="SENSOR PROTEIN RSTB"/>
    <property type="match status" value="1"/>
</dbReference>
<dbReference type="KEGG" id="wsu:WS1522"/>
<keyword evidence="6" id="KW-0067">ATP-binding</keyword>
<dbReference type="SUPFAM" id="SSF55874">
    <property type="entry name" value="ATPase domain of HSP90 chaperone/DNA topoisomerase II/histidine kinase"/>
    <property type="match status" value="1"/>
</dbReference>
<dbReference type="GO" id="GO:0000155">
    <property type="term" value="F:phosphorelay sensor kinase activity"/>
    <property type="evidence" value="ECO:0007669"/>
    <property type="project" value="InterPro"/>
</dbReference>
<dbReference type="SMART" id="SM00387">
    <property type="entry name" value="HATPase_c"/>
    <property type="match status" value="1"/>
</dbReference>
<dbReference type="eggNOG" id="COG0642">
    <property type="taxonomic scope" value="Bacteria"/>
</dbReference>
<dbReference type="PROSITE" id="PS50109">
    <property type="entry name" value="HIS_KIN"/>
    <property type="match status" value="1"/>
</dbReference>
<sequence>MSRRSSIFFKVRLFFALFAFLLLAVFLVLGLEHHFRQGGDFMRRIDQNYASLFVIAKNHPEGVVLESLEIELLSESERERLLGLKGHRVMEMAGRRILVKDEGWMRQVLIEDSEQGGLALRDLRQASGFWLLGILFFLSILGIWGFYRAIMRSLLPLHLLERQILKFASGEIPEKSLWGGMDEVSRVGRAFHESALQVRALLDSREIFLRNAAHELKTPIAKGMVVAHMIENPRHKEWLLDIFLKMQSNLESIIMAEELSARELKPHMERLSLRQLCLEVREKLFLNERECVVEILPEVEMVCDRRLMHIALTNLIDNGLKFSTDHQVECAYFTGRVLIKNRGEALSEPIERYFEPFYKETSIRNERGSGLGLYLTKRVLEIQGLHLWYGYQKGKNIWAIGAEEKREEIECGKPSIKQSI</sequence>
<protein>
    <recommendedName>
        <fullName evidence="2">histidine kinase</fullName>
        <ecNumber evidence="2">2.7.13.3</ecNumber>
    </recommendedName>
</protein>
<keyword evidence="3" id="KW-0808">Transferase</keyword>
<dbReference type="InterPro" id="IPR005467">
    <property type="entry name" value="His_kinase_dom"/>
</dbReference>
<name>Q7M8N7_WOLSU</name>
<evidence type="ECO:0000313" key="9">
    <source>
        <dbReference type="EMBL" id="CAE10570.1"/>
    </source>
</evidence>
<dbReference type="Gene3D" id="1.10.287.130">
    <property type="match status" value="1"/>
</dbReference>
<dbReference type="Proteomes" id="UP000000422">
    <property type="component" value="Chromosome"/>
</dbReference>
<evidence type="ECO:0000256" key="3">
    <source>
        <dbReference type="ARBA" id="ARBA00022679"/>
    </source>
</evidence>
<dbReference type="HOGENOM" id="CLU_051843_0_0_7"/>
<dbReference type="SUPFAM" id="SSF47384">
    <property type="entry name" value="Homodimeric domain of signal transducing histidine kinase"/>
    <property type="match status" value="1"/>
</dbReference>